<evidence type="ECO:0000313" key="2">
    <source>
        <dbReference type="Proteomes" id="UP001141434"/>
    </source>
</evidence>
<comment type="caution">
    <text evidence="1">The sequence shown here is derived from an EMBL/GenBank/DDBJ whole genome shotgun (WGS) entry which is preliminary data.</text>
</comment>
<sequence length="418" mass="46312">MPRVSGSSSAGFQIDLAAPPGWTYAAGDTIIGTLARRLPIVTPDASVTLVLIGQVRSKITASRNQNHPSHYLAQWTLWPPKRMTIYNGPLHIPESSDQDHLLSWPFSVTIPEGPVRSALGGHSQGASFLPLDESEIAQHSLPGTFFSSGISFSTSSEGIVEYYLEAELRYNRGPSLEIRKAVASIKMRQPGVGTAIVSHDLKHHATEVKVQSQRLFPEMENAELTVKQKAQKIVGLSKVPEFWFNVDLVHPTIVQIGDASPIPVYLRIIPQKEKTSVSIRDATQRIQVNWVKMRIQADTILLASGNFTTRVHQDSHTACYDLGLEDAFPRLERPVMISCNKDTGEGSVDIGNVLQLVLHENGLSTGNWPLRKVSTIYPDFITYSIRHRHWAEWEVSLTVAGETMKVRMRTSLRVVAAS</sequence>
<reference evidence="1" key="1">
    <citation type="submission" date="2022-11" db="EMBL/GenBank/DDBJ databases">
        <authorList>
            <person name="Petersen C."/>
        </authorList>
    </citation>
    <scope>NUCLEOTIDE SEQUENCE</scope>
    <source>
        <strain evidence="1">IBT 34128</strain>
    </source>
</reference>
<dbReference type="AlphaFoldDB" id="A0A9W9ESI7"/>
<evidence type="ECO:0000313" key="1">
    <source>
        <dbReference type="EMBL" id="KAJ5087115.1"/>
    </source>
</evidence>
<dbReference type="RefSeq" id="XP_056509240.1">
    <property type="nucleotide sequence ID" value="XM_056658947.1"/>
</dbReference>
<accession>A0A9W9ESI7</accession>
<organism evidence="1 2">
    <name type="scientific">Penicillium alfredii</name>
    <dbReference type="NCBI Taxonomy" id="1506179"/>
    <lineage>
        <taxon>Eukaryota</taxon>
        <taxon>Fungi</taxon>
        <taxon>Dikarya</taxon>
        <taxon>Ascomycota</taxon>
        <taxon>Pezizomycotina</taxon>
        <taxon>Eurotiomycetes</taxon>
        <taxon>Eurotiomycetidae</taxon>
        <taxon>Eurotiales</taxon>
        <taxon>Aspergillaceae</taxon>
        <taxon>Penicillium</taxon>
    </lineage>
</organism>
<dbReference type="GeneID" id="81398116"/>
<dbReference type="InterPro" id="IPR014752">
    <property type="entry name" value="Arrestin-like_C"/>
</dbReference>
<dbReference type="OrthoDB" id="2333384at2759"/>
<gene>
    <name evidence="1" type="ORF">NUU61_008422</name>
</gene>
<proteinExistence type="predicted"/>
<reference evidence="1" key="2">
    <citation type="journal article" date="2023" name="IMA Fungus">
        <title>Comparative genomic study of the Penicillium genus elucidates a diverse pangenome and 15 lateral gene transfer events.</title>
        <authorList>
            <person name="Petersen C."/>
            <person name="Sorensen T."/>
            <person name="Nielsen M.R."/>
            <person name="Sondergaard T.E."/>
            <person name="Sorensen J.L."/>
            <person name="Fitzpatrick D.A."/>
            <person name="Frisvad J.C."/>
            <person name="Nielsen K.L."/>
        </authorList>
    </citation>
    <scope>NUCLEOTIDE SEQUENCE</scope>
    <source>
        <strain evidence="1">IBT 34128</strain>
    </source>
</reference>
<dbReference type="Proteomes" id="UP001141434">
    <property type="component" value="Unassembled WGS sequence"/>
</dbReference>
<keyword evidence="2" id="KW-1185">Reference proteome</keyword>
<name>A0A9W9ESI7_9EURO</name>
<protein>
    <submittedName>
        <fullName evidence="1">Uncharacterized protein</fullName>
    </submittedName>
</protein>
<dbReference type="EMBL" id="JAPMSZ010000010">
    <property type="protein sequence ID" value="KAJ5087115.1"/>
    <property type="molecule type" value="Genomic_DNA"/>
</dbReference>
<dbReference type="Gene3D" id="2.60.40.640">
    <property type="match status" value="1"/>
</dbReference>